<name>A0A2K2U206_9ACTN</name>
<dbReference type="EMBL" id="PPEL01000139">
    <property type="protein sequence ID" value="PNV64220.1"/>
    <property type="molecule type" value="Genomic_DNA"/>
</dbReference>
<dbReference type="Gene3D" id="3.40.50.2000">
    <property type="entry name" value="Glycogen Phosphorylase B"/>
    <property type="match status" value="2"/>
</dbReference>
<keyword evidence="1" id="KW-0328">Glycosyltransferase</keyword>
<dbReference type="SUPFAM" id="SSF53756">
    <property type="entry name" value="UDP-Glycosyltransferase/glycogen phosphorylase"/>
    <property type="match status" value="1"/>
</dbReference>
<dbReference type="InterPro" id="IPR028098">
    <property type="entry name" value="Glyco_trans_4-like_N"/>
</dbReference>
<sequence length="402" mass="44205">MRVLAVCQHYWPEDFQVTAVCEDLAARGHEVTVLAGLPNYPSGVVPPEYRRGGRRREERGGVRIVRAWEVARRPGALGLAANYYSFAHSAKRLARRLGGGFDVVFAYQLSPVMMAGPAVAYKRMHGVPLLLYCCDLWPESMKVMIGERFRPLLEHYRRVSKGIYDAADVISVQSSAFREYFERVHSISGESVRYIPQFASDEYLGEDFSRAPSGRVNLVFMGNMGRAQNLPVIVSAFARMRNRARALLHFVGDGACLGQTKRLAADLGVGEGVVFHGRQPYAQMPRYYRMADACVLSLAGDSWVGTTLPSKLQGYMAAGKPVLAAIGGGARRVIEESGCGAAVAPGDVDGFASIMDRFAEEPSAFDGCGERGRAYFAEHFTRSHHVDAIEEALEELARGGRR</sequence>
<dbReference type="InterPro" id="IPR001296">
    <property type="entry name" value="Glyco_trans_1"/>
</dbReference>
<gene>
    <name evidence="5" type="ORF">C2L80_13115</name>
</gene>
<dbReference type="CDD" id="cd03794">
    <property type="entry name" value="GT4_WbuB-like"/>
    <property type="match status" value="1"/>
</dbReference>
<feature type="domain" description="Glycosyltransferase subfamily 4-like N-terminal" evidence="4">
    <location>
        <begin position="17"/>
        <end position="196"/>
    </location>
</feature>
<dbReference type="Proteomes" id="UP000236488">
    <property type="component" value="Unassembled WGS sequence"/>
</dbReference>
<dbReference type="Pfam" id="PF00534">
    <property type="entry name" value="Glycos_transf_1"/>
    <property type="match status" value="1"/>
</dbReference>
<evidence type="ECO:0000259" key="4">
    <source>
        <dbReference type="Pfam" id="PF13579"/>
    </source>
</evidence>
<proteinExistence type="predicted"/>
<dbReference type="GO" id="GO:1901137">
    <property type="term" value="P:carbohydrate derivative biosynthetic process"/>
    <property type="evidence" value="ECO:0007669"/>
    <property type="project" value="UniProtKB-ARBA"/>
</dbReference>
<keyword evidence="2 5" id="KW-0808">Transferase</keyword>
<dbReference type="GO" id="GO:0016758">
    <property type="term" value="F:hexosyltransferase activity"/>
    <property type="evidence" value="ECO:0007669"/>
    <property type="project" value="TreeGrafter"/>
</dbReference>
<keyword evidence="6" id="KW-1185">Reference proteome</keyword>
<dbReference type="PANTHER" id="PTHR45947">
    <property type="entry name" value="SULFOQUINOVOSYL TRANSFERASE SQD2"/>
    <property type="match status" value="1"/>
</dbReference>
<dbReference type="PANTHER" id="PTHR45947:SF3">
    <property type="entry name" value="SULFOQUINOVOSYL TRANSFERASE SQD2"/>
    <property type="match status" value="1"/>
</dbReference>
<reference evidence="5 6" key="1">
    <citation type="journal article" date="2018" name="Int. J. Syst. Evol. Microbiol.">
        <title>Rubneribacter badeniensis gen. nov., sp. nov. and Enteroscipio rubneri gen. nov., sp. nov., new members of the Eggerthellaceae isolated from human faeces.</title>
        <authorList>
            <person name="Danylec N."/>
            <person name="Gobl A."/>
            <person name="Stoll D.A."/>
            <person name="Hetzer B."/>
            <person name="Kulling S.E."/>
            <person name="Huch M."/>
        </authorList>
    </citation>
    <scope>NUCLEOTIDE SEQUENCE [LARGE SCALE GENOMIC DNA]</scope>
    <source>
        <strain evidence="5 6">ResAG-85</strain>
    </source>
</reference>
<evidence type="ECO:0000256" key="1">
    <source>
        <dbReference type="ARBA" id="ARBA00022676"/>
    </source>
</evidence>
<dbReference type="AlphaFoldDB" id="A0A2K2U206"/>
<evidence type="ECO:0000259" key="3">
    <source>
        <dbReference type="Pfam" id="PF00534"/>
    </source>
</evidence>
<evidence type="ECO:0000313" key="5">
    <source>
        <dbReference type="EMBL" id="PNV64220.1"/>
    </source>
</evidence>
<dbReference type="RefSeq" id="WP_103263350.1">
    <property type="nucleotide sequence ID" value="NZ_PPEL01000139.1"/>
</dbReference>
<accession>A0A2K2U206</accession>
<evidence type="ECO:0000256" key="2">
    <source>
        <dbReference type="ARBA" id="ARBA00022679"/>
    </source>
</evidence>
<dbReference type="Pfam" id="PF13579">
    <property type="entry name" value="Glyco_trans_4_4"/>
    <property type="match status" value="1"/>
</dbReference>
<feature type="domain" description="Glycosyl transferase family 1" evidence="3">
    <location>
        <begin position="212"/>
        <end position="373"/>
    </location>
</feature>
<dbReference type="InterPro" id="IPR050194">
    <property type="entry name" value="Glycosyltransferase_grp1"/>
</dbReference>
<organism evidence="5 6">
    <name type="scientific">Rubneribacter badeniensis</name>
    <dbReference type="NCBI Taxonomy" id="2070688"/>
    <lineage>
        <taxon>Bacteria</taxon>
        <taxon>Bacillati</taxon>
        <taxon>Actinomycetota</taxon>
        <taxon>Coriobacteriia</taxon>
        <taxon>Eggerthellales</taxon>
        <taxon>Eggerthellaceae</taxon>
        <taxon>Rubneribacter</taxon>
    </lineage>
</organism>
<comment type="caution">
    <text evidence="5">The sequence shown here is derived from an EMBL/GenBank/DDBJ whole genome shotgun (WGS) entry which is preliminary data.</text>
</comment>
<protein>
    <submittedName>
        <fullName evidence="5">Glycosyltransferase WbuB</fullName>
    </submittedName>
</protein>
<evidence type="ECO:0000313" key="6">
    <source>
        <dbReference type="Proteomes" id="UP000236488"/>
    </source>
</evidence>